<reference evidence="2 3" key="1">
    <citation type="submission" date="2012-04" db="EMBL/GenBank/DDBJ databases">
        <title>The Genome Sequence of Afipia broomeae ATCC 49717.</title>
        <authorList>
            <consortium name="The Broad Institute Genome Sequencing Platform"/>
            <person name="Earl A."/>
            <person name="Ward D."/>
            <person name="Feldgarden M."/>
            <person name="Gevers D."/>
            <person name="Huys G."/>
            <person name="Walker B."/>
            <person name="Young S.K."/>
            <person name="Zeng Q."/>
            <person name="Gargeya S."/>
            <person name="Fitzgerald M."/>
            <person name="Haas B."/>
            <person name="Abouelleil A."/>
            <person name="Alvarado L."/>
            <person name="Arachchi H.M."/>
            <person name="Berlin A."/>
            <person name="Chapman S.B."/>
            <person name="Goldberg J."/>
            <person name="Griggs A."/>
            <person name="Gujja S."/>
            <person name="Hansen M."/>
            <person name="Howarth C."/>
            <person name="Imamovic A."/>
            <person name="Larimer J."/>
            <person name="McCowen C."/>
            <person name="Montmayeur A."/>
            <person name="Murphy C."/>
            <person name="Neiman D."/>
            <person name="Pearson M."/>
            <person name="Priest M."/>
            <person name="Roberts A."/>
            <person name="Saif S."/>
            <person name="Shea T."/>
            <person name="Sisk P."/>
            <person name="Sykes S."/>
            <person name="Wortman J."/>
            <person name="Nusbaum C."/>
            <person name="Birren B."/>
        </authorList>
    </citation>
    <scope>NUCLEOTIDE SEQUENCE [LARGE SCALE GENOMIC DNA]</scope>
    <source>
        <strain evidence="2 3">ATCC 49717</strain>
    </source>
</reference>
<organism evidence="2 3">
    <name type="scientific">Afipia broomeae ATCC 49717</name>
    <dbReference type="NCBI Taxonomy" id="883078"/>
    <lineage>
        <taxon>Bacteria</taxon>
        <taxon>Pseudomonadati</taxon>
        <taxon>Pseudomonadota</taxon>
        <taxon>Alphaproteobacteria</taxon>
        <taxon>Hyphomicrobiales</taxon>
        <taxon>Nitrobacteraceae</taxon>
        <taxon>Afipia</taxon>
    </lineage>
</organism>
<evidence type="ECO:0000313" key="2">
    <source>
        <dbReference type="EMBL" id="EKS37389.1"/>
    </source>
</evidence>
<dbReference type="EMBL" id="AGWX01000004">
    <property type="protein sequence ID" value="EKS37389.1"/>
    <property type="molecule type" value="Genomic_DNA"/>
</dbReference>
<dbReference type="Gene3D" id="3.40.50.300">
    <property type="entry name" value="P-loop containing nucleotide triphosphate hydrolases"/>
    <property type="match status" value="1"/>
</dbReference>
<dbReference type="SUPFAM" id="SSF52540">
    <property type="entry name" value="P-loop containing nucleoside triphosphate hydrolases"/>
    <property type="match status" value="1"/>
</dbReference>
<dbReference type="HOGENOM" id="CLU_1025541_0_0_5"/>
<accession>K8P9B2</accession>
<dbReference type="Proteomes" id="UP000001096">
    <property type="component" value="Unassembled WGS sequence"/>
</dbReference>
<dbReference type="eggNOG" id="COG1192">
    <property type="taxonomic scope" value="Bacteria"/>
</dbReference>
<evidence type="ECO:0000313" key="3">
    <source>
        <dbReference type="Proteomes" id="UP000001096"/>
    </source>
</evidence>
<dbReference type="Pfam" id="PF01656">
    <property type="entry name" value="CbiA"/>
    <property type="match status" value="1"/>
</dbReference>
<dbReference type="PATRIC" id="fig|883078.3.peg.3937"/>
<dbReference type="InterPro" id="IPR002586">
    <property type="entry name" value="CobQ/CobB/MinD/ParA_Nub-bd_dom"/>
</dbReference>
<feature type="domain" description="CobQ/CobB/MinD/ParA nucleotide binding" evidence="1">
    <location>
        <begin position="11"/>
        <end position="139"/>
    </location>
</feature>
<protein>
    <recommendedName>
        <fullName evidence="1">CobQ/CobB/MinD/ParA nucleotide binding domain-containing protein</fullName>
    </recommendedName>
</protein>
<keyword evidence="3" id="KW-1185">Reference proteome</keyword>
<evidence type="ECO:0000259" key="1">
    <source>
        <dbReference type="Pfam" id="PF01656"/>
    </source>
</evidence>
<proteinExistence type="predicted"/>
<name>K8P9B2_9BRAD</name>
<sequence length="270" mass="29339">MTETDKRRWAIVVANEKGGVGKSTLALAITDKLTIAGYSPVVIQIDRQKRLSAALGQDVITIASDPKAARADPGKELARFSPVLDAVTQAETAAPIVDIGAGEVGRFSEWAALVDLDEEFGEFGFHPVVFIPFTAEAESMRQAHWTVERLTTAIPRADIILAENQRDGRIADLHPASSAWQEWADKLKPAAERNTLIVMGAIPGGSWRYFEAAGSRFIDVVDLETPAAMQLSGLPRAEAKIARGDVAQWLVALFAELDRAFKTTETVDEE</sequence>
<dbReference type="RefSeq" id="WP_006022519.1">
    <property type="nucleotide sequence ID" value="NZ_KB375283.1"/>
</dbReference>
<comment type="caution">
    <text evidence="2">The sequence shown here is derived from an EMBL/GenBank/DDBJ whole genome shotgun (WGS) entry which is preliminary data.</text>
</comment>
<dbReference type="InterPro" id="IPR027417">
    <property type="entry name" value="P-loop_NTPase"/>
</dbReference>
<gene>
    <name evidence="2" type="ORF">HMPREF9695_03807</name>
</gene>
<dbReference type="AlphaFoldDB" id="K8P9B2"/>